<dbReference type="PANTHER" id="PTHR34227">
    <property type="entry name" value="CHAPERONE PROTEIN YCDY"/>
    <property type="match status" value="1"/>
</dbReference>
<accession>H5Y4S4</accession>
<dbReference type="InterPro" id="IPR036411">
    <property type="entry name" value="TorD-like_sf"/>
</dbReference>
<dbReference type="AlphaFoldDB" id="H5Y4S4"/>
<dbReference type="eggNOG" id="COG3381">
    <property type="taxonomic scope" value="Bacteria"/>
</dbReference>
<sequence length="202" mass="23763">MNKILGRNQALQNLLMIFAEFFKFPEEDFFEEIKRGEIDEQIGVLSKQAGYPITTCFMREIHTYEQLVESFNSCFLGMEKPFAPPIESVYKQWTTDESYQVPFKQQKGYLMGDPAHHVQHILKAFNLEIPVEYDLMPDHLTILLEVLAYLIGQGFLKEAKQFKEDHLDWLADFRKALDELQKGHFYKYGVKELERFLGLNIL</sequence>
<keyword evidence="3" id="KW-1185">Reference proteome</keyword>
<dbReference type="Pfam" id="PF02613">
    <property type="entry name" value="Nitrate_red_del"/>
    <property type="match status" value="1"/>
</dbReference>
<keyword evidence="1" id="KW-0143">Chaperone</keyword>
<dbReference type="Gene3D" id="1.10.3480.10">
    <property type="entry name" value="TorD-like"/>
    <property type="match status" value="1"/>
</dbReference>
<dbReference type="Proteomes" id="UP000005104">
    <property type="component" value="Chromosome"/>
</dbReference>
<reference evidence="2 3" key="1">
    <citation type="submission" date="2011-11" db="EMBL/GenBank/DDBJ databases">
        <title>The Noncontiguous Finished genome of Desulfosporosinus youngiae DSM 17734.</title>
        <authorList>
            <consortium name="US DOE Joint Genome Institute (JGI-PGF)"/>
            <person name="Lucas S."/>
            <person name="Han J."/>
            <person name="Lapidus A."/>
            <person name="Cheng J.-F."/>
            <person name="Goodwin L."/>
            <person name="Pitluck S."/>
            <person name="Peters L."/>
            <person name="Ovchinnikova G."/>
            <person name="Lu M."/>
            <person name="Land M.L."/>
            <person name="Hauser L."/>
            <person name="Pester M."/>
            <person name="Spring S."/>
            <person name="Ollivier B."/>
            <person name="Rattei T."/>
            <person name="Klenk H.-P."/>
            <person name="Wagner M."/>
            <person name="Loy A."/>
            <person name="Woyke T.J."/>
        </authorList>
    </citation>
    <scope>NUCLEOTIDE SEQUENCE [LARGE SCALE GENOMIC DNA]</scope>
    <source>
        <strain evidence="2 3">DSM 17734</strain>
    </source>
</reference>
<dbReference type="HOGENOM" id="CLU_108408_0_0_9"/>
<dbReference type="OrthoDB" id="1808217at2"/>
<evidence type="ECO:0000313" key="2">
    <source>
        <dbReference type="EMBL" id="EHQ89810.1"/>
    </source>
</evidence>
<proteinExistence type="predicted"/>
<name>H5Y4S4_9FIRM</name>
<organism evidence="2 3">
    <name type="scientific">Desulfosporosinus youngiae DSM 17734</name>
    <dbReference type="NCBI Taxonomy" id="768710"/>
    <lineage>
        <taxon>Bacteria</taxon>
        <taxon>Bacillati</taxon>
        <taxon>Bacillota</taxon>
        <taxon>Clostridia</taxon>
        <taxon>Eubacteriales</taxon>
        <taxon>Desulfitobacteriaceae</taxon>
        <taxon>Desulfosporosinus</taxon>
    </lineage>
</organism>
<dbReference type="PANTHER" id="PTHR34227:SF1">
    <property type="entry name" value="DIMETHYL SULFOXIDE REDUCTASE CHAPERONE-RELATED"/>
    <property type="match status" value="1"/>
</dbReference>
<dbReference type="RefSeq" id="WP_007783908.1">
    <property type="nucleotide sequence ID" value="NZ_CM001441.1"/>
</dbReference>
<dbReference type="InterPro" id="IPR020945">
    <property type="entry name" value="DMSO/NO3_reduct_chaperone"/>
</dbReference>
<evidence type="ECO:0000313" key="3">
    <source>
        <dbReference type="Proteomes" id="UP000005104"/>
    </source>
</evidence>
<dbReference type="SUPFAM" id="SSF89155">
    <property type="entry name" value="TorD-like"/>
    <property type="match status" value="1"/>
</dbReference>
<gene>
    <name evidence="2" type="ORF">DesyoDRAFT_2757</name>
</gene>
<evidence type="ECO:0000256" key="1">
    <source>
        <dbReference type="ARBA" id="ARBA00023186"/>
    </source>
</evidence>
<dbReference type="STRING" id="768710.DesyoDRAFT_2757"/>
<dbReference type="EMBL" id="CM001441">
    <property type="protein sequence ID" value="EHQ89810.1"/>
    <property type="molecule type" value="Genomic_DNA"/>
</dbReference>
<protein>
    <submittedName>
        <fullName evidence="2">Putative component of anaerobic dehydrogenase</fullName>
    </submittedName>
</protein>
<dbReference type="InterPro" id="IPR050289">
    <property type="entry name" value="TorD/DmsD_chaperones"/>
</dbReference>